<dbReference type="Pfam" id="PF04199">
    <property type="entry name" value="Cyclase"/>
    <property type="match status" value="1"/>
</dbReference>
<organism evidence="2 3">
    <name type="scientific">Caldovatus aquaticus</name>
    <dbReference type="NCBI Taxonomy" id="2865671"/>
    <lineage>
        <taxon>Bacteria</taxon>
        <taxon>Pseudomonadati</taxon>
        <taxon>Pseudomonadota</taxon>
        <taxon>Alphaproteobacteria</taxon>
        <taxon>Acetobacterales</taxon>
        <taxon>Roseomonadaceae</taxon>
        <taxon>Caldovatus</taxon>
    </lineage>
</organism>
<protein>
    <submittedName>
        <fullName evidence="2">Cyclase family protein</fullName>
    </submittedName>
</protein>
<proteinExistence type="predicted"/>
<name>A0ABS7EY24_9PROT</name>
<dbReference type="InterPro" id="IPR037175">
    <property type="entry name" value="KFase_sf"/>
</dbReference>
<evidence type="ECO:0000313" key="3">
    <source>
        <dbReference type="Proteomes" id="UP001519924"/>
    </source>
</evidence>
<dbReference type="PANTHER" id="PTHR34861:SF10">
    <property type="entry name" value="CYCLASE"/>
    <property type="match status" value="1"/>
</dbReference>
<accession>A0ABS7EY24</accession>
<gene>
    <name evidence="2" type="ORF">K1J50_01990</name>
</gene>
<dbReference type="Proteomes" id="UP001519924">
    <property type="component" value="Unassembled WGS sequence"/>
</dbReference>
<dbReference type="PROSITE" id="PS51318">
    <property type="entry name" value="TAT"/>
    <property type="match status" value="1"/>
</dbReference>
<keyword evidence="3" id="KW-1185">Reference proteome</keyword>
<dbReference type="RefSeq" id="WP_220115759.1">
    <property type="nucleotide sequence ID" value="NZ_JAHZUY010000003.1"/>
</dbReference>
<comment type="caution">
    <text evidence="2">The sequence shown here is derived from an EMBL/GenBank/DDBJ whole genome shotgun (WGS) entry which is preliminary data.</text>
</comment>
<dbReference type="PANTHER" id="PTHR34861">
    <property type="match status" value="1"/>
</dbReference>
<dbReference type="InterPro" id="IPR007325">
    <property type="entry name" value="KFase/CYL"/>
</dbReference>
<sequence length="327" mass="35997">MKTLSRRGLFGAACLACGGAHLGLRATPAQAQAGWSPPPSSQRCPSRFGPQDRRGYMNLLDNEKRQAAARLIRQGTVIELGRKLEPTMPFFGTRRFDMHLKRTFMNPQPNRRGSNEEIVITEIGQVGTQLDAFPHQTIGEEVYNCVKYEDIATRSGFREMGVDGVGTVFTRGVLIDVAGLKGQRTLPMGYEITVDDLQQALSRQNTRIERADAVVINTGWGHLWGTDNAQYVRGCPGIGIAAAEWIIRQEPVLIGSDNWPVEVAPNPDPNASLPVHQIALVVHGVHLLENMKLDELAERRIYEFCFIMQPLKIVGGTGSTVAPSAMI</sequence>
<dbReference type="SUPFAM" id="SSF102198">
    <property type="entry name" value="Putative cyclase"/>
    <property type="match status" value="1"/>
</dbReference>
<feature type="chain" id="PRO_5047488300" evidence="1">
    <location>
        <begin position="32"/>
        <end position="327"/>
    </location>
</feature>
<dbReference type="InterPro" id="IPR006311">
    <property type="entry name" value="TAT_signal"/>
</dbReference>
<dbReference type="EMBL" id="JAHZUY010000003">
    <property type="protein sequence ID" value="MBW8268250.1"/>
    <property type="molecule type" value="Genomic_DNA"/>
</dbReference>
<dbReference type="Gene3D" id="3.50.30.50">
    <property type="entry name" value="Putative cyclase"/>
    <property type="match status" value="1"/>
</dbReference>
<evidence type="ECO:0000313" key="2">
    <source>
        <dbReference type="EMBL" id="MBW8268250.1"/>
    </source>
</evidence>
<keyword evidence="1" id="KW-0732">Signal</keyword>
<evidence type="ECO:0000256" key="1">
    <source>
        <dbReference type="SAM" id="SignalP"/>
    </source>
</evidence>
<reference evidence="2 3" key="1">
    <citation type="submission" date="2021-08" db="EMBL/GenBank/DDBJ databases">
        <title>Caldovatus sediminis gen. nov., sp. nov., a moderately thermophilic bacterium isolated from a hot spring.</title>
        <authorList>
            <person name="Hu C.-J."/>
            <person name="Li W.-J."/>
            <person name="Xian W.-D."/>
        </authorList>
    </citation>
    <scope>NUCLEOTIDE SEQUENCE [LARGE SCALE GENOMIC DNA]</scope>
    <source>
        <strain evidence="2 3">SYSU G05006</strain>
    </source>
</reference>
<feature type="signal peptide" evidence="1">
    <location>
        <begin position="1"/>
        <end position="31"/>
    </location>
</feature>